<keyword evidence="13" id="KW-1185">Reference proteome</keyword>
<evidence type="ECO:0000256" key="5">
    <source>
        <dbReference type="ARBA" id="ARBA00022692"/>
    </source>
</evidence>
<comment type="subcellular location">
    <subcellularLocation>
        <location evidence="1 9">Cell inner membrane</location>
        <topology evidence="1 9">Multi-pass membrane protein</topology>
    </subcellularLocation>
</comment>
<evidence type="ECO:0000256" key="4">
    <source>
        <dbReference type="ARBA" id="ARBA00022519"/>
    </source>
</evidence>
<evidence type="ECO:0000256" key="2">
    <source>
        <dbReference type="ARBA" id="ARBA00022448"/>
    </source>
</evidence>
<dbReference type="PANTHER" id="PTHR35011">
    <property type="entry name" value="2,3-DIKETO-L-GULONATE TRAP TRANSPORTER SMALL PERMEASE PROTEIN YIAM"/>
    <property type="match status" value="1"/>
</dbReference>
<evidence type="ECO:0000313" key="13">
    <source>
        <dbReference type="Proteomes" id="UP001216674"/>
    </source>
</evidence>
<dbReference type="InterPro" id="IPR007387">
    <property type="entry name" value="TRAP_DctQ"/>
</dbReference>
<gene>
    <name evidence="12" type="ORF">P3W85_22100</name>
</gene>
<dbReference type="InterPro" id="IPR055348">
    <property type="entry name" value="DctQ"/>
</dbReference>
<protein>
    <recommendedName>
        <fullName evidence="9">TRAP transporter small permease protein</fullName>
    </recommendedName>
</protein>
<feature type="domain" description="Tripartite ATP-independent periplasmic transporters DctQ component" evidence="11">
    <location>
        <begin position="24"/>
        <end position="152"/>
    </location>
</feature>
<dbReference type="RefSeq" id="WP_276266347.1">
    <property type="nucleotide sequence ID" value="NZ_JARJLM010000371.1"/>
</dbReference>
<comment type="subunit">
    <text evidence="9">The complex comprises the extracytoplasmic solute receptor protein and the two transmembrane proteins.</text>
</comment>
<dbReference type="Pfam" id="PF04290">
    <property type="entry name" value="DctQ"/>
    <property type="match status" value="1"/>
</dbReference>
<feature type="transmembrane region" description="Helical" evidence="9">
    <location>
        <begin position="86"/>
        <end position="104"/>
    </location>
</feature>
<evidence type="ECO:0000259" key="11">
    <source>
        <dbReference type="Pfam" id="PF04290"/>
    </source>
</evidence>
<reference evidence="12 13" key="1">
    <citation type="submission" date="2023-03" db="EMBL/GenBank/DDBJ databases">
        <title>Draft assemblies of triclosan tolerant bacteria isolated from returned activated sludge.</title>
        <authorList>
            <person name="Van Hamelsveld S."/>
        </authorList>
    </citation>
    <scope>NUCLEOTIDE SEQUENCE [LARGE SCALE GENOMIC DNA]</scope>
    <source>
        <strain evidence="12 13">GW210010_S58</strain>
    </source>
</reference>
<keyword evidence="4 9" id="KW-0997">Cell inner membrane</keyword>
<evidence type="ECO:0000256" key="9">
    <source>
        <dbReference type="RuleBase" id="RU369079"/>
    </source>
</evidence>
<feature type="region of interest" description="Disordered" evidence="10">
    <location>
        <begin position="182"/>
        <end position="205"/>
    </location>
</feature>
<sequence length="205" mass="22528">MLNTLIDRYCRFINLLIALALAVMVVLVFGNVVLRYAFNSGIAISEELSRWLFVWVTFLGAVTAIKENAHLGTDMLVSRLPVMGKKVCLVLGHLLMLYITWLFFDGSWQQAKINWDVQAPVTGASVAIFYSSGVAFSVCAGFLLVLQLLRALTGQLSDEELVMVKESEEQAELEALQAELARESAAGGSQSHSPLGDTPLPHSRR</sequence>
<keyword evidence="3" id="KW-1003">Cell membrane</keyword>
<evidence type="ECO:0000256" key="7">
    <source>
        <dbReference type="ARBA" id="ARBA00023136"/>
    </source>
</evidence>
<evidence type="ECO:0000256" key="8">
    <source>
        <dbReference type="ARBA" id="ARBA00038436"/>
    </source>
</evidence>
<organism evidence="12 13">
    <name type="scientific">Cupriavidus basilensis</name>
    <dbReference type="NCBI Taxonomy" id="68895"/>
    <lineage>
        <taxon>Bacteria</taxon>
        <taxon>Pseudomonadati</taxon>
        <taxon>Pseudomonadota</taxon>
        <taxon>Betaproteobacteria</taxon>
        <taxon>Burkholderiales</taxon>
        <taxon>Burkholderiaceae</taxon>
        <taxon>Cupriavidus</taxon>
    </lineage>
</organism>
<feature type="transmembrane region" description="Helical" evidence="9">
    <location>
        <begin position="12"/>
        <end position="36"/>
    </location>
</feature>
<feature type="transmembrane region" description="Helical" evidence="9">
    <location>
        <begin position="124"/>
        <end position="146"/>
    </location>
</feature>
<comment type="caution">
    <text evidence="12">The sequence shown here is derived from an EMBL/GenBank/DDBJ whole genome shotgun (WGS) entry which is preliminary data.</text>
</comment>
<comment type="function">
    <text evidence="9">Part of the tripartite ATP-independent periplasmic (TRAP) transport system.</text>
</comment>
<evidence type="ECO:0000256" key="6">
    <source>
        <dbReference type="ARBA" id="ARBA00022989"/>
    </source>
</evidence>
<evidence type="ECO:0000256" key="3">
    <source>
        <dbReference type="ARBA" id="ARBA00022475"/>
    </source>
</evidence>
<comment type="similarity">
    <text evidence="8 9">Belongs to the TRAP transporter small permease family.</text>
</comment>
<dbReference type="PANTHER" id="PTHR35011:SF2">
    <property type="entry name" value="2,3-DIKETO-L-GULONATE TRAP TRANSPORTER SMALL PERMEASE PROTEIN YIAM"/>
    <property type="match status" value="1"/>
</dbReference>
<accession>A0ABT6ASL7</accession>
<keyword evidence="2 9" id="KW-0813">Transport</keyword>
<dbReference type="Proteomes" id="UP001216674">
    <property type="component" value="Unassembled WGS sequence"/>
</dbReference>
<proteinExistence type="inferred from homology"/>
<evidence type="ECO:0000256" key="10">
    <source>
        <dbReference type="SAM" id="MobiDB-lite"/>
    </source>
</evidence>
<keyword evidence="6 9" id="KW-1133">Transmembrane helix</keyword>
<feature type="transmembrane region" description="Helical" evidence="9">
    <location>
        <begin position="48"/>
        <end position="65"/>
    </location>
</feature>
<keyword evidence="5 9" id="KW-0812">Transmembrane</keyword>
<name>A0ABT6ASL7_9BURK</name>
<evidence type="ECO:0000313" key="12">
    <source>
        <dbReference type="EMBL" id="MDF3835624.1"/>
    </source>
</evidence>
<evidence type="ECO:0000256" key="1">
    <source>
        <dbReference type="ARBA" id="ARBA00004429"/>
    </source>
</evidence>
<dbReference type="EMBL" id="JARJLM010000371">
    <property type="protein sequence ID" value="MDF3835624.1"/>
    <property type="molecule type" value="Genomic_DNA"/>
</dbReference>
<keyword evidence="7 9" id="KW-0472">Membrane</keyword>